<dbReference type="OrthoDB" id="337735at2759"/>
<dbReference type="GO" id="GO:0051301">
    <property type="term" value="P:cell division"/>
    <property type="evidence" value="ECO:0007669"/>
    <property type="project" value="UniProtKB-KW"/>
</dbReference>
<dbReference type="AlphaFoldDB" id="A0A199W7T9"/>
<dbReference type="STRING" id="4615.A0A199W7T9"/>
<evidence type="ECO:0000313" key="7">
    <source>
        <dbReference type="RefSeq" id="XP_020094957.1"/>
    </source>
</evidence>
<protein>
    <submittedName>
        <fullName evidence="4 7">Cyclin-P4-1</fullName>
    </submittedName>
</protein>
<evidence type="ECO:0000256" key="1">
    <source>
        <dbReference type="ARBA" id="ARBA00007215"/>
    </source>
</evidence>
<sequence length="206" mass="23460">MAEELELPDALPRVVGLLAAYLEKATEENNKRRPVKRLRQQGSAFDMIVRPVRAARGLLDRLPDLLPDCSPRCYVLAFAYLDRFLWRRRHSITLDSFNVRRLLLTALLLATKFEHRSLYDNSKFASIAHVKLMVMNKLEWEFFKDVDYQLGVKDGDFDSYCKILLHQDAEASNSEIARPIPPASTLSTLSLPCSLYAAEAACDDAK</sequence>
<dbReference type="GeneID" id="109714672"/>
<evidence type="ECO:0000313" key="6">
    <source>
        <dbReference type="Proteomes" id="UP000515123"/>
    </source>
</evidence>
<proteinExistence type="inferred from homology"/>
<name>A0A199W7T9_ANACO</name>
<dbReference type="Proteomes" id="UP000515123">
    <property type="component" value="Linkage group 8"/>
</dbReference>
<keyword evidence="3" id="KW-0131">Cell cycle</keyword>
<comment type="similarity">
    <text evidence="1">Belongs to the cyclin family. Cyclin U/P subfamily.</text>
</comment>
<dbReference type="SUPFAM" id="SSF47954">
    <property type="entry name" value="Cyclin-like"/>
    <property type="match status" value="1"/>
</dbReference>
<dbReference type="Gene3D" id="1.10.472.10">
    <property type="entry name" value="Cyclin-like"/>
    <property type="match status" value="1"/>
</dbReference>
<dbReference type="InterPro" id="IPR013922">
    <property type="entry name" value="Cyclin_PHO80-like"/>
</dbReference>
<accession>A0A199W7T9</accession>
<reference evidence="4 5" key="1">
    <citation type="journal article" date="2016" name="DNA Res.">
        <title>The draft genome of MD-2 pineapple using hybrid error correction of long reads.</title>
        <authorList>
            <person name="Redwan R.M."/>
            <person name="Saidin A."/>
            <person name="Kumar S.V."/>
        </authorList>
    </citation>
    <scope>NUCLEOTIDE SEQUENCE [LARGE SCALE GENOMIC DNA]</scope>
    <source>
        <strain evidence="5">cv. MD2</strain>
        <tissue evidence="4">Leaf</tissue>
    </source>
</reference>
<evidence type="ECO:0000313" key="5">
    <source>
        <dbReference type="Proteomes" id="UP000092600"/>
    </source>
</evidence>
<dbReference type="RefSeq" id="XP_020094957.1">
    <property type="nucleotide sequence ID" value="XM_020239368.1"/>
</dbReference>
<reference evidence="7" key="2">
    <citation type="submission" date="2025-04" db="UniProtKB">
        <authorList>
            <consortium name="RefSeq"/>
        </authorList>
    </citation>
    <scope>IDENTIFICATION</scope>
    <source>
        <tissue evidence="7">Leaf</tissue>
    </source>
</reference>
<dbReference type="Proteomes" id="UP000092600">
    <property type="component" value="Unassembled WGS sequence"/>
</dbReference>
<organism evidence="4 5">
    <name type="scientific">Ananas comosus</name>
    <name type="common">Pineapple</name>
    <name type="synonym">Ananas ananas</name>
    <dbReference type="NCBI Taxonomy" id="4615"/>
    <lineage>
        <taxon>Eukaryota</taxon>
        <taxon>Viridiplantae</taxon>
        <taxon>Streptophyta</taxon>
        <taxon>Embryophyta</taxon>
        <taxon>Tracheophyta</taxon>
        <taxon>Spermatophyta</taxon>
        <taxon>Magnoliopsida</taxon>
        <taxon>Liliopsida</taxon>
        <taxon>Poales</taxon>
        <taxon>Bromeliaceae</taxon>
        <taxon>Bromelioideae</taxon>
        <taxon>Ananas</taxon>
    </lineage>
</organism>
<evidence type="ECO:0000256" key="2">
    <source>
        <dbReference type="ARBA" id="ARBA00022618"/>
    </source>
</evidence>
<dbReference type="PANTHER" id="PTHR15615:SF91">
    <property type="entry name" value="CYCLIN-P4-1"/>
    <property type="match status" value="1"/>
</dbReference>
<keyword evidence="2" id="KW-0132">Cell division</keyword>
<evidence type="ECO:0000256" key="3">
    <source>
        <dbReference type="ARBA" id="ARBA00023306"/>
    </source>
</evidence>
<dbReference type="PANTHER" id="PTHR15615">
    <property type="match status" value="1"/>
</dbReference>
<evidence type="ECO:0000313" key="4">
    <source>
        <dbReference type="EMBL" id="OAY85306.1"/>
    </source>
</evidence>
<dbReference type="InterPro" id="IPR036915">
    <property type="entry name" value="Cyclin-like_sf"/>
</dbReference>
<gene>
    <name evidence="7" type="primary">LOC109714672</name>
    <name evidence="4" type="ORF">ACMD2_05669</name>
</gene>
<dbReference type="EMBL" id="LSRQ01000110">
    <property type="protein sequence ID" value="OAY85306.1"/>
    <property type="molecule type" value="Genomic_DNA"/>
</dbReference>
<dbReference type="Pfam" id="PF08613">
    <property type="entry name" value="Cyclin"/>
    <property type="match status" value="1"/>
</dbReference>
<dbReference type="GO" id="GO:0019901">
    <property type="term" value="F:protein kinase binding"/>
    <property type="evidence" value="ECO:0007669"/>
    <property type="project" value="InterPro"/>
</dbReference>
<keyword evidence="6" id="KW-1185">Reference proteome</keyword>